<evidence type="ECO:0000313" key="1">
    <source>
        <dbReference type="EMBL" id="CDO95202.1"/>
    </source>
</evidence>
<organism evidence="1 2">
    <name type="scientific">Kluyveromyces dobzhanskii CBS 2104</name>
    <dbReference type="NCBI Taxonomy" id="1427455"/>
    <lineage>
        <taxon>Eukaryota</taxon>
        <taxon>Fungi</taxon>
        <taxon>Dikarya</taxon>
        <taxon>Ascomycota</taxon>
        <taxon>Saccharomycotina</taxon>
        <taxon>Saccharomycetes</taxon>
        <taxon>Saccharomycetales</taxon>
        <taxon>Saccharomycetaceae</taxon>
        <taxon>Kluyveromyces</taxon>
    </lineage>
</organism>
<reference evidence="1 2" key="1">
    <citation type="submission" date="2014-03" db="EMBL/GenBank/DDBJ databases">
        <title>The genome of Kluyveromyces dobzhanskii.</title>
        <authorList>
            <person name="Nystedt B."/>
            <person name="Astrom S."/>
        </authorList>
    </citation>
    <scope>NUCLEOTIDE SEQUENCE [LARGE SCALE GENOMIC DNA]</scope>
    <source>
        <strain evidence="1 2">CBS 2104</strain>
    </source>
</reference>
<evidence type="ECO:0000313" key="2">
    <source>
        <dbReference type="Proteomes" id="UP000031516"/>
    </source>
</evidence>
<dbReference type="AlphaFoldDB" id="A0A0A8LAF9"/>
<dbReference type="OrthoDB" id="10344808at2759"/>
<accession>A0A0A8LAF9</accession>
<dbReference type="EMBL" id="CCBQ010000043">
    <property type="protein sequence ID" value="CDO95202.1"/>
    <property type="molecule type" value="Genomic_DNA"/>
</dbReference>
<comment type="caution">
    <text evidence="1">The sequence shown here is derived from an EMBL/GenBank/DDBJ whole genome shotgun (WGS) entry which is preliminary data.</text>
</comment>
<proteinExistence type="predicted"/>
<gene>
    <name evidence="1" type="ORF">KLDO_g3448B</name>
</gene>
<protein>
    <submittedName>
        <fullName evidence="1">WGS project CCBQ000000000 data, contig 00006</fullName>
    </submittedName>
</protein>
<dbReference type="Proteomes" id="UP000031516">
    <property type="component" value="Unassembled WGS sequence"/>
</dbReference>
<name>A0A0A8LAF9_9SACH</name>
<sequence>MLHSSLPFLRKFGMSRAHDLAGGDTSILQEMGSLSMLKIWIGLEIRHLMSISSKQIYELVKTDQLSPNY</sequence>
<keyword evidence="2" id="KW-1185">Reference proteome</keyword>